<evidence type="ECO:0000256" key="2">
    <source>
        <dbReference type="ARBA" id="ARBA00004141"/>
    </source>
</evidence>
<keyword evidence="3 12" id="KW-0812">Transmembrane</keyword>
<dbReference type="PROSITE" id="PS51039">
    <property type="entry name" value="ZF_AN1"/>
    <property type="match status" value="1"/>
</dbReference>
<dbReference type="InterPro" id="IPR003339">
    <property type="entry name" value="ABC/ECF_trnsptr_transmembrane"/>
</dbReference>
<dbReference type="Pfam" id="PF02361">
    <property type="entry name" value="CbiQ"/>
    <property type="match status" value="1"/>
</dbReference>
<evidence type="ECO:0000256" key="1">
    <source>
        <dbReference type="ARBA" id="ARBA00003732"/>
    </source>
</evidence>
<dbReference type="GO" id="GO:0009507">
    <property type="term" value="C:chloroplast"/>
    <property type="evidence" value="ECO:0007669"/>
    <property type="project" value="TreeGrafter"/>
</dbReference>
<dbReference type="GO" id="GO:0008270">
    <property type="term" value="F:zinc ion binding"/>
    <property type="evidence" value="ECO:0007669"/>
    <property type="project" value="UniProtKB-KW"/>
</dbReference>
<comment type="subcellular location">
    <subcellularLocation>
        <location evidence="2">Membrane</location>
        <topology evidence="2">Multi-pass membrane protein</topology>
    </subcellularLocation>
</comment>
<name>A0A388LMV9_CHABU</name>
<dbReference type="Proteomes" id="UP000265515">
    <property type="component" value="Unassembled WGS sequence"/>
</dbReference>
<dbReference type="EMBL" id="BFEA01000447">
    <property type="protein sequence ID" value="GBG83676.1"/>
    <property type="molecule type" value="Genomic_DNA"/>
</dbReference>
<evidence type="ECO:0000256" key="10">
    <source>
        <dbReference type="PROSITE-ProRule" id="PRU00042"/>
    </source>
</evidence>
<reference evidence="15 16" key="1">
    <citation type="journal article" date="2018" name="Cell">
        <title>The Chara Genome: Secondary Complexity and Implications for Plant Terrestrialization.</title>
        <authorList>
            <person name="Nishiyama T."/>
            <person name="Sakayama H."/>
            <person name="Vries J.D."/>
            <person name="Buschmann H."/>
            <person name="Saint-Marcoux D."/>
            <person name="Ullrich K.K."/>
            <person name="Haas F.B."/>
            <person name="Vanderstraeten L."/>
            <person name="Becker D."/>
            <person name="Lang D."/>
            <person name="Vosolsobe S."/>
            <person name="Rombauts S."/>
            <person name="Wilhelmsson P.K.I."/>
            <person name="Janitza P."/>
            <person name="Kern R."/>
            <person name="Heyl A."/>
            <person name="Rumpler F."/>
            <person name="Villalobos L.I.A.C."/>
            <person name="Clay J.M."/>
            <person name="Skokan R."/>
            <person name="Toyoda A."/>
            <person name="Suzuki Y."/>
            <person name="Kagoshima H."/>
            <person name="Schijlen E."/>
            <person name="Tajeshwar N."/>
            <person name="Catarino B."/>
            <person name="Hetherington A.J."/>
            <person name="Saltykova A."/>
            <person name="Bonnot C."/>
            <person name="Breuninger H."/>
            <person name="Symeonidi A."/>
            <person name="Radhakrishnan G.V."/>
            <person name="Van Nieuwerburgh F."/>
            <person name="Deforce D."/>
            <person name="Chang C."/>
            <person name="Karol K.G."/>
            <person name="Hedrich R."/>
            <person name="Ulvskov P."/>
            <person name="Glockner G."/>
            <person name="Delwiche C.F."/>
            <person name="Petrasek J."/>
            <person name="Van de Peer Y."/>
            <person name="Friml J."/>
            <person name="Beilby M."/>
            <person name="Dolan L."/>
            <person name="Kohara Y."/>
            <person name="Sugano S."/>
            <person name="Fujiyama A."/>
            <person name="Delaux P.-M."/>
            <person name="Quint M."/>
            <person name="TheiBen G."/>
            <person name="Hagemann M."/>
            <person name="Harholt J."/>
            <person name="Dunand C."/>
            <person name="Zachgo S."/>
            <person name="Langdale J."/>
            <person name="Maumus F."/>
            <person name="Straeten D.V.D."/>
            <person name="Gould S.B."/>
            <person name="Rensing S.A."/>
        </authorList>
    </citation>
    <scope>NUCLEOTIDE SEQUENCE [LARGE SCALE GENOMIC DNA]</scope>
    <source>
        <strain evidence="15 16">S276</strain>
    </source>
</reference>
<dbReference type="STRING" id="69332.A0A388LMV9"/>
<dbReference type="Pfam" id="PF01428">
    <property type="entry name" value="zf-AN1"/>
    <property type="match status" value="1"/>
</dbReference>
<evidence type="ECO:0000256" key="7">
    <source>
        <dbReference type="ARBA" id="ARBA00022833"/>
    </source>
</evidence>
<keyword evidence="6 10" id="KW-0863">Zinc-finger</keyword>
<evidence type="ECO:0000259" key="13">
    <source>
        <dbReference type="PROSITE" id="PS50157"/>
    </source>
</evidence>
<comment type="function">
    <text evidence="1">May be involved in environmental stress response.</text>
</comment>
<keyword evidence="5" id="KW-0677">Repeat</keyword>
<dbReference type="PANTHER" id="PTHR33514">
    <property type="entry name" value="PROTEIN ABCI12, CHLOROPLASTIC"/>
    <property type="match status" value="1"/>
</dbReference>
<proteinExistence type="predicted"/>
<feature type="domain" description="C2H2-type" evidence="13">
    <location>
        <begin position="648"/>
        <end position="676"/>
    </location>
</feature>
<dbReference type="Pfam" id="PF25403">
    <property type="entry name" value="zf-C2H2_ZFAND2"/>
    <property type="match status" value="1"/>
</dbReference>
<sequence length="747" mass="80403">MGSVAFPDLGKHCSVESCKLIDFLPFQCDKCDKLRTSPNTKLQYLGDGRQLGGQQRGCCPHGVRRGGSLQRMLSWCRVNSCLSFTLLEGMAADGRTTARSGHRGRNHGCRNSCPFSMAKCRLMNLPETGAWRRRNVVVAATGQSAEPSQKDSHPGQGRKAGGAMPSLASLKPPPFGERLLDNLLKLTSTPIGSYVAEPVTSLHRLDPRVKQAWLIACVLLPARAGWVTRVNLVIALAAVAVAALPQNLWKNQLRKLAALCLFIFITTVLGTDGIPPITQPRVPPPHLDKLVPIRPAPGGYSYVLLNAGPILVTRRGLSFGLIAACLSFCILESANLVLTTTTPEQLTASLRWYLQPLKVVKVDVDEVVLTLLLSLRFMGVVFDELRNLVLGAVARGVNWEVLKLRGSFDVLCALFGRLFANLFRHTELIAESMIIRGFRGSAKQHRTFLLSELSMTPLDWANVAVFCLEHRTYQNHQCANANTGDVAVLVCPMCAKSVRLVPNEDPNITWERHVQDGCDPSNYERLTQKKAKCPVPGCKEVMTFSNKVTCKECHVEVCLKHRFGPDHNCRPGSSGSSSHGKGLSSLGEKFLKGLSTRLSSGMPSLSGAMAAVPAKASAEYASPVPGKSGLKLPSGLFTHPPASAGGSEVCPQCSTTFGSVEALIEHVESTHPVAAPRAGGGAQGGAGSGLPRVPVARPIDNVNVCPQCAQVFDDPVALVDHVETQHKNSAAGVRRSLEATAERCRVS</sequence>
<dbReference type="InterPro" id="IPR013087">
    <property type="entry name" value="Znf_C2H2_type"/>
</dbReference>
<dbReference type="SUPFAM" id="SSF118310">
    <property type="entry name" value="AN1-like Zinc finger"/>
    <property type="match status" value="1"/>
</dbReference>
<evidence type="ECO:0000313" key="15">
    <source>
        <dbReference type="EMBL" id="GBG83676.1"/>
    </source>
</evidence>
<feature type="transmembrane region" description="Helical" evidence="12">
    <location>
        <begin position="256"/>
        <end position="274"/>
    </location>
</feature>
<gene>
    <name evidence="15" type="ORF">CBR_g37478</name>
</gene>
<evidence type="ECO:0000256" key="6">
    <source>
        <dbReference type="ARBA" id="ARBA00022771"/>
    </source>
</evidence>
<dbReference type="GO" id="GO:0005886">
    <property type="term" value="C:plasma membrane"/>
    <property type="evidence" value="ECO:0007669"/>
    <property type="project" value="UniProtKB-ARBA"/>
</dbReference>
<evidence type="ECO:0000256" key="11">
    <source>
        <dbReference type="SAM" id="MobiDB-lite"/>
    </source>
</evidence>
<dbReference type="AlphaFoldDB" id="A0A388LMV9"/>
<evidence type="ECO:0000256" key="12">
    <source>
        <dbReference type="SAM" id="Phobius"/>
    </source>
</evidence>
<evidence type="ECO:0000256" key="8">
    <source>
        <dbReference type="ARBA" id="ARBA00022989"/>
    </source>
</evidence>
<dbReference type="InterPro" id="IPR000058">
    <property type="entry name" value="Znf_AN1"/>
</dbReference>
<keyword evidence="4" id="KW-0479">Metal-binding</keyword>
<keyword evidence="16" id="KW-1185">Reference proteome</keyword>
<dbReference type="InterPro" id="IPR057357">
    <property type="entry name" value="Znf-C2H2_ZFAND2A/B"/>
</dbReference>
<protein>
    <submittedName>
        <fullName evidence="15">Uncharacterized protein</fullName>
    </submittedName>
</protein>
<keyword evidence="8 12" id="KW-1133">Transmembrane helix</keyword>
<dbReference type="Gramene" id="GBG83676">
    <property type="protein sequence ID" value="GBG83676"/>
    <property type="gene ID" value="CBR_g37478"/>
</dbReference>
<comment type="caution">
    <text evidence="15">The sequence shown here is derived from an EMBL/GenBank/DDBJ whole genome shotgun (WGS) entry which is preliminary data.</text>
</comment>
<dbReference type="PANTHER" id="PTHR33514:SF13">
    <property type="entry name" value="PROTEIN ABCI12, CHLOROPLASTIC"/>
    <property type="match status" value="1"/>
</dbReference>
<dbReference type="Gene3D" id="4.10.1110.10">
    <property type="entry name" value="AN1-like Zinc finger"/>
    <property type="match status" value="2"/>
</dbReference>
<evidence type="ECO:0000259" key="14">
    <source>
        <dbReference type="PROSITE" id="PS51039"/>
    </source>
</evidence>
<evidence type="ECO:0000256" key="3">
    <source>
        <dbReference type="ARBA" id="ARBA00022692"/>
    </source>
</evidence>
<keyword evidence="9 12" id="KW-0472">Membrane</keyword>
<dbReference type="CDD" id="cd16914">
    <property type="entry name" value="EcfT"/>
    <property type="match status" value="1"/>
</dbReference>
<evidence type="ECO:0000256" key="9">
    <source>
        <dbReference type="ARBA" id="ARBA00023136"/>
    </source>
</evidence>
<organism evidence="15 16">
    <name type="scientific">Chara braunii</name>
    <name type="common">Braun's stonewort</name>
    <dbReference type="NCBI Taxonomy" id="69332"/>
    <lineage>
        <taxon>Eukaryota</taxon>
        <taxon>Viridiplantae</taxon>
        <taxon>Streptophyta</taxon>
        <taxon>Charophyceae</taxon>
        <taxon>Charales</taxon>
        <taxon>Characeae</taxon>
        <taxon>Chara</taxon>
    </lineage>
</organism>
<feature type="region of interest" description="Disordered" evidence="11">
    <location>
        <begin position="140"/>
        <end position="167"/>
    </location>
</feature>
<evidence type="ECO:0000256" key="5">
    <source>
        <dbReference type="ARBA" id="ARBA00022737"/>
    </source>
</evidence>
<dbReference type="InterPro" id="IPR035896">
    <property type="entry name" value="AN1-like_Znf"/>
</dbReference>
<dbReference type="SMART" id="SM00355">
    <property type="entry name" value="ZnF_C2H2"/>
    <property type="match status" value="2"/>
</dbReference>
<accession>A0A388LMV9</accession>
<dbReference type="PROSITE" id="PS00028">
    <property type="entry name" value="ZINC_FINGER_C2H2_1"/>
    <property type="match status" value="2"/>
</dbReference>
<keyword evidence="7" id="KW-0862">Zinc</keyword>
<feature type="domain" description="AN1-type" evidence="14">
    <location>
        <begin position="527"/>
        <end position="577"/>
    </location>
</feature>
<feature type="transmembrane region" description="Helical" evidence="12">
    <location>
        <begin position="226"/>
        <end position="244"/>
    </location>
</feature>
<evidence type="ECO:0000313" key="16">
    <source>
        <dbReference type="Proteomes" id="UP000265515"/>
    </source>
</evidence>
<dbReference type="PROSITE" id="PS50157">
    <property type="entry name" value="ZINC_FINGER_C2H2_2"/>
    <property type="match status" value="1"/>
</dbReference>
<evidence type="ECO:0000256" key="4">
    <source>
        <dbReference type="ARBA" id="ARBA00022723"/>
    </source>
</evidence>
<dbReference type="OrthoDB" id="2019294at2759"/>